<keyword evidence="1" id="KW-0732">Signal</keyword>
<dbReference type="CDD" id="cd23992">
    <property type="entry name" value="PBP_GOBP"/>
    <property type="match status" value="1"/>
</dbReference>
<organism evidence="2 3">
    <name type="scientific">Rhynocoris fuscipes</name>
    <dbReference type="NCBI Taxonomy" id="488301"/>
    <lineage>
        <taxon>Eukaryota</taxon>
        <taxon>Metazoa</taxon>
        <taxon>Ecdysozoa</taxon>
        <taxon>Arthropoda</taxon>
        <taxon>Hexapoda</taxon>
        <taxon>Insecta</taxon>
        <taxon>Pterygota</taxon>
        <taxon>Neoptera</taxon>
        <taxon>Paraneoptera</taxon>
        <taxon>Hemiptera</taxon>
        <taxon>Heteroptera</taxon>
        <taxon>Panheteroptera</taxon>
        <taxon>Cimicomorpha</taxon>
        <taxon>Reduviidae</taxon>
        <taxon>Harpactorinae</taxon>
        <taxon>Harpactorini</taxon>
        <taxon>Rhynocoris</taxon>
    </lineage>
</organism>
<sequence>MMNSTILVLCFSIVSIVIVNANNSNNVIEKNKLYAKQCLLKFPVNNSSFEDMYTNYTVPDDKNLKCFLGCILTKLRVIKSKHIDWRLVRRTHRRLGVDQKTSRKIDILIKRCKKEVIPDFKDVCKLAASFTSCKMKYSRRFNIPVMKMRL</sequence>
<dbReference type="Proteomes" id="UP001461498">
    <property type="component" value="Unassembled WGS sequence"/>
</dbReference>
<reference evidence="2 3" key="1">
    <citation type="submission" date="2022-12" db="EMBL/GenBank/DDBJ databases">
        <title>Chromosome-level genome assembly of true bugs.</title>
        <authorList>
            <person name="Ma L."/>
            <person name="Li H."/>
        </authorList>
    </citation>
    <scope>NUCLEOTIDE SEQUENCE [LARGE SCALE GENOMIC DNA]</scope>
    <source>
        <strain evidence="2">Lab_2022b</strain>
    </source>
</reference>
<gene>
    <name evidence="2" type="ORF">O3M35_010592</name>
</gene>
<dbReference type="GO" id="GO:0005549">
    <property type="term" value="F:odorant binding"/>
    <property type="evidence" value="ECO:0007669"/>
    <property type="project" value="InterPro"/>
</dbReference>
<feature type="signal peptide" evidence="1">
    <location>
        <begin position="1"/>
        <end position="21"/>
    </location>
</feature>
<dbReference type="InterPro" id="IPR036728">
    <property type="entry name" value="PBP_GOBP_sf"/>
</dbReference>
<protein>
    <submittedName>
        <fullName evidence="2">Uncharacterized protein</fullName>
    </submittedName>
</protein>
<comment type="caution">
    <text evidence="2">The sequence shown here is derived from an EMBL/GenBank/DDBJ whole genome shotgun (WGS) entry which is preliminary data.</text>
</comment>
<feature type="chain" id="PRO_5043957072" evidence="1">
    <location>
        <begin position="22"/>
        <end position="150"/>
    </location>
</feature>
<proteinExistence type="predicted"/>
<dbReference type="Gene3D" id="1.10.238.20">
    <property type="entry name" value="Pheromone/general odorant binding protein domain"/>
    <property type="match status" value="1"/>
</dbReference>
<keyword evidence="3" id="KW-1185">Reference proteome</keyword>
<evidence type="ECO:0000313" key="3">
    <source>
        <dbReference type="Proteomes" id="UP001461498"/>
    </source>
</evidence>
<accession>A0AAW1D5L8</accession>
<dbReference type="InterPro" id="IPR006170">
    <property type="entry name" value="PBP/GOBP"/>
</dbReference>
<dbReference type="Pfam" id="PF01395">
    <property type="entry name" value="PBP_GOBP"/>
    <property type="match status" value="1"/>
</dbReference>
<evidence type="ECO:0000313" key="2">
    <source>
        <dbReference type="EMBL" id="KAK9504207.1"/>
    </source>
</evidence>
<dbReference type="EMBL" id="JAPXFL010000007">
    <property type="protein sequence ID" value="KAK9504207.1"/>
    <property type="molecule type" value="Genomic_DNA"/>
</dbReference>
<name>A0AAW1D5L8_9HEMI</name>
<dbReference type="AlphaFoldDB" id="A0AAW1D5L8"/>
<dbReference type="SUPFAM" id="SSF47565">
    <property type="entry name" value="Insect pheromone/odorant-binding proteins"/>
    <property type="match status" value="1"/>
</dbReference>
<evidence type="ECO:0000256" key="1">
    <source>
        <dbReference type="SAM" id="SignalP"/>
    </source>
</evidence>